<dbReference type="AlphaFoldDB" id="A0A1P8U838"/>
<evidence type="ECO:0000313" key="2">
    <source>
        <dbReference type="Proteomes" id="UP000187185"/>
    </source>
</evidence>
<dbReference type="OrthoDB" id="5105485at2"/>
<dbReference type="Proteomes" id="UP000187185">
    <property type="component" value="Chromosome"/>
</dbReference>
<dbReference type="STRING" id="36805.BOH66_08415"/>
<dbReference type="KEGG" id="maur:BOH66_08415"/>
<keyword evidence="2" id="KW-1185">Reference proteome</keyword>
<organism evidence="1 2">
    <name type="scientific">Microbacterium aurum</name>
    <dbReference type="NCBI Taxonomy" id="36805"/>
    <lineage>
        <taxon>Bacteria</taxon>
        <taxon>Bacillati</taxon>
        <taxon>Actinomycetota</taxon>
        <taxon>Actinomycetes</taxon>
        <taxon>Micrococcales</taxon>
        <taxon>Microbacteriaceae</taxon>
        <taxon>Microbacterium</taxon>
    </lineage>
</organism>
<evidence type="ECO:0000313" key="1">
    <source>
        <dbReference type="EMBL" id="APZ34263.1"/>
    </source>
</evidence>
<name>A0A1P8U838_9MICO</name>
<accession>A0A1P8U838</accession>
<reference evidence="1 2" key="1">
    <citation type="submission" date="2016-12" db="EMBL/GenBank/DDBJ databases">
        <title>Complete genome sequence of Microbacterium aurum KACC 15219.</title>
        <authorList>
            <person name="Jung Y."/>
            <person name="Shin J.-H."/>
            <person name="Lee Y.-J."/>
            <person name="Yi H."/>
            <person name="Bahn Y.-S."/>
            <person name="Kim J.F."/>
            <person name="Lee D.-W."/>
        </authorList>
    </citation>
    <scope>NUCLEOTIDE SEQUENCE [LARGE SCALE GENOMIC DNA]</scope>
    <source>
        <strain evidence="1 2">KACC 15219</strain>
    </source>
</reference>
<dbReference type="RefSeq" id="WP_076690577.1">
    <property type="nucleotide sequence ID" value="NZ_CP018762.1"/>
</dbReference>
<sequence>MGMNEDGRALAEAIQDVVVSGVRVGRNNRVPNADDLSGVLLVTITGRLDEAAPRRDVRFDKQIAWQLLRLAITRTGDAPEAERPLLVAASHLIAAGRNPAAPDRPAPYSDLSALARSVGISPQALLKAANVQSGAEYRSSASLRQAYAARASRLGTNRDAVRPGQTSTGRAISPAIAASLRRTLDDTVTLQRVIAEATAAGLPILPDPQERPHALTEAQGALPAPRWTKPFLWAGGAAVLVAVVTTGILLSNGITGAAEGAAEASAPIATIESVASKPPRWTINTAFWVPASAPLEELEAATDGCADPAAREWLQKHGVYRDAFYFTVRNVSGDTIGLTEVASRGTVSPAKPGLIVKCSGGGEGGGIDWTVLALDIDEDAVATLKNTSQVSDYFWSDMPKGETSGIMVVPSGEHDFTGTLTADVIPTGGSSSRLIVPALEGGGDRKIDWHGMPSDKTVVYTLPSPDDEPLCTVNGSALPSCSVASLRTALGDLWGDQ</sequence>
<proteinExistence type="predicted"/>
<protein>
    <submittedName>
        <fullName evidence="1">Uncharacterized protein</fullName>
    </submittedName>
</protein>
<gene>
    <name evidence="1" type="ORF">BOH66_08415</name>
</gene>
<dbReference type="EMBL" id="CP018762">
    <property type="protein sequence ID" value="APZ34263.1"/>
    <property type="molecule type" value="Genomic_DNA"/>
</dbReference>